<dbReference type="Pfam" id="PF03936">
    <property type="entry name" value="Terpene_synth_C"/>
    <property type="match status" value="1"/>
</dbReference>
<evidence type="ECO:0000259" key="7">
    <source>
        <dbReference type="Pfam" id="PF03936"/>
    </source>
</evidence>
<organism evidence="8">
    <name type="scientific">Scutellaria barbata</name>
    <dbReference type="NCBI Taxonomy" id="396367"/>
    <lineage>
        <taxon>Eukaryota</taxon>
        <taxon>Viridiplantae</taxon>
        <taxon>Streptophyta</taxon>
        <taxon>Embryophyta</taxon>
        <taxon>Tracheophyta</taxon>
        <taxon>Spermatophyta</taxon>
        <taxon>Magnoliopsida</taxon>
        <taxon>eudicotyledons</taxon>
        <taxon>Gunneridae</taxon>
        <taxon>Pentapetalae</taxon>
        <taxon>asterids</taxon>
        <taxon>lamiids</taxon>
        <taxon>Lamiales</taxon>
        <taxon>Lamiaceae</taxon>
        <taxon>Scutellarioideae</taxon>
        <taxon>Scutellaria</taxon>
    </lineage>
</organism>
<dbReference type="SFLD" id="SFLDS00005">
    <property type="entry name" value="Isoprenoid_Synthase_Type_I"/>
    <property type="match status" value="1"/>
</dbReference>
<keyword evidence="4" id="KW-0460">Magnesium</keyword>
<evidence type="ECO:0000256" key="2">
    <source>
        <dbReference type="ARBA" id="ARBA00004721"/>
    </source>
</evidence>
<accession>A0A6B7LHM1</accession>
<dbReference type="InterPro" id="IPR005630">
    <property type="entry name" value="Terpene_synthase_metal-bd"/>
</dbReference>
<feature type="domain" description="Terpene synthase metal-binding" evidence="7">
    <location>
        <begin position="284"/>
        <end position="522"/>
    </location>
</feature>
<dbReference type="PANTHER" id="PTHR31225:SF93">
    <property type="entry name" value="ALPHA-HUMULENE_(-)-(E)-BETA-CARYOPHYLLENE SYNTHASE"/>
    <property type="match status" value="1"/>
</dbReference>
<dbReference type="GO" id="GO:0000287">
    <property type="term" value="F:magnesium ion binding"/>
    <property type="evidence" value="ECO:0007669"/>
    <property type="project" value="InterPro"/>
</dbReference>
<protein>
    <submittedName>
        <fullName evidence="8">Terpene synthase 4</fullName>
    </submittedName>
</protein>
<gene>
    <name evidence="8" type="primary">TPS4</name>
</gene>
<evidence type="ECO:0000256" key="5">
    <source>
        <dbReference type="ARBA" id="ARBA00023239"/>
    </source>
</evidence>
<name>A0A6B7LHM1_9LAMI</name>
<dbReference type="InterPro" id="IPR050148">
    <property type="entry name" value="Terpene_synthase-like"/>
</dbReference>
<feature type="domain" description="Terpene synthase N-terminal" evidence="6">
    <location>
        <begin position="53"/>
        <end position="225"/>
    </location>
</feature>
<proteinExistence type="evidence at transcript level"/>
<comment type="cofactor">
    <cofactor evidence="1">
        <name>Mg(2+)</name>
        <dbReference type="ChEBI" id="CHEBI:18420"/>
    </cofactor>
</comment>
<dbReference type="InterPro" id="IPR034741">
    <property type="entry name" value="Terpene_cyclase-like_1_C"/>
</dbReference>
<dbReference type="InterPro" id="IPR008949">
    <property type="entry name" value="Isoprenoid_synthase_dom_sf"/>
</dbReference>
<dbReference type="InterPro" id="IPR044814">
    <property type="entry name" value="Terpene_cyclase_plant_C1"/>
</dbReference>
<dbReference type="InterPro" id="IPR008930">
    <property type="entry name" value="Terpenoid_cyclase/PrenylTrfase"/>
</dbReference>
<dbReference type="InterPro" id="IPR001906">
    <property type="entry name" value="Terpene_synth_N"/>
</dbReference>
<dbReference type="SUPFAM" id="SSF48239">
    <property type="entry name" value="Terpenoid cyclases/Protein prenyltransferases"/>
    <property type="match status" value="1"/>
</dbReference>
<dbReference type="PANTHER" id="PTHR31225">
    <property type="entry name" value="OS04G0344100 PROTEIN-RELATED"/>
    <property type="match status" value="1"/>
</dbReference>
<evidence type="ECO:0000256" key="1">
    <source>
        <dbReference type="ARBA" id="ARBA00001946"/>
    </source>
</evidence>
<keyword evidence="3" id="KW-0479">Metal-binding</keyword>
<dbReference type="Gene3D" id="1.50.10.130">
    <property type="entry name" value="Terpene synthase, N-terminal domain"/>
    <property type="match status" value="1"/>
</dbReference>
<reference evidence="8" key="1">
    <citation type="submission" date="2018-10" db="EMBL/GenBank/DDBJ databases">
        <authorList>
            <person name="Cui G."/>
            <person name="Zhang H."/>
            <person name="Huang L."/>
        </authorList>
    </citation>
    <scope>NUCLEOTIDE SEQUENCE</scope>
    <source>
        <tissue evidence="8">Root</tissue>
    </source>
</reference>
<keyword evidence="5" id="KW-0456">Lyase</keyword>
<dbReference type="Pfam" id="PF01397">
    <property type="entry name" value="Terpene_synth"/>
    <property type="match status" value="1"/>
</dbReference>
<dbReference type="EMBL" id="MK035063">
    <property type="protein sequence ID" value="QEY10188.1"/>
    <property type="molecule type" value="mRNA"/>
</dbReference>
<sequence>MYGGIVSFPTSQNHGTRGYHYWKIQGHMMESQYKTIGVGISSRPLANYHPNVWGDRFLPYIPESRDEVHKKQLVEELKEEVKRELHDTSDDYTRQLKLVDTIQRLGIEYHFEQEIDQTLLNLSQKLDNYCKNNHDLCTVALGFRLLRQHGHKISCKIFDKFKDEKGVFKTEDVAGMLEFFEATHLRIHGEDILDHAYDFTRNYLQSILPSLGHDDHVAQQVNNALYGYSNRRGLPRVEARHYISIYGKCASHHPVLLKLAKLDFNLLQSMHKRELSELYRWWKGLEVTTKLPYARDRLVETYFWIVGVYFEPKYGVARKFLTKLQSIGSLFDDTYDAYGIHQELQLFTDAIERWDISCLDQLPDYMQIIYKALMEIFEEVKEEMIRQGTSYRINYGIEAMKVMARDYFYEAKNWREAKYKPKMEEYMQVATSSTAYTSLMIISFLGMPNFVKKQHFDWVLSKPHIVRATLIICRLTDDIVGHEFERQREHIPSSIECYMDEHKVSKEETISVFKNQIEDAWKYINEAFLSPTKVPVPILYRILNFARVIEVIYSKGDWYTNVGPEMQSFINQLFIDPIP</sequence>
<evidence type="ECO:0000256" key="3">
    <source>
        <dbReference type="ARBA" id="ARBA00022723"/>
    </source>
</evidence>
<dbReference type="GO" id="GO:0016102">
    <property type="term" value="P:diterpenoid biosynthetic process"/>
    <property type="evidence" value="ECO:0007669"/>
    <property type="project" value="InterPro"/>
</dbReference>
<dbReference type="SUPFAM" id="SSF48576">
    <property type="entry name" value="Terpenoid synthases"/>
    <property type="match status" value="1"/>
</dbReference>
<dbReference type="AlphaFoldDB" id="A0A6B7LHM1"/>
<evidence type="ECO:0000313" key="8">
    <source>
        <dbReference type="EMBL" id="QEY10188.1"/>
    </source>
</evidence>
<dbReference type="InterPro" id="IPR036965">
    <property type="entry name" value="Terpene_synth_N_sf"/>
</dbReference>
<evidence type="ECO:0000259" key="6">
    <source>
        <dbReference type="Pfam" id="PF01397"/>
    </source>
</evidence>
<dbReference type="FunFam" id="1.50.10.130:FF:000001">
    <property type="entry name" value="Isoprene synthase, chloroplastic"/>
    <property type="match status" value="1"/>
</dbReference>
<dbReference type="CDD" id="cd00684">
    <property type="entry name" value="Terpene_cyclase_plant_C1"/>
    <property type="match status" value="1"/>
</dbReference>
<evidence type="ECO:0000256" key="4">
    <source>
        <dbReference type="ARBA" id="ARBA00022842"/>
    </source>
</evidence>
<dbReference type="SFLD" id="SFLDG01019">
    <property type="entry name" value="Terpene_Cyclase_Like_1_C_Termi"/>
    <property type="match status" value="1"/>
</dbReference>
<dbReference type="GO" id="GO:0010333">
    <property type="term" value="F:terpene synthase activity"/>
    <property type="evidence" value="ECO:0007669"/>
    <property type="project" value="InterPro"/>
</dbReference>
<comment type="pathway">
    <text evidence="2">Secondary metabolite biosynthesis; terpenoid biosynthesis.</text>
</comment>
<dbReference type="Gene3D" id="1.10.600.10">
    <property type="entry name" value="Farnesyl Diphosphate Synthase"/>
    <property type="match status" value="1"/>
</dbReference>
<dbReference type="FunFam" id="1.10.600.10:FF:000007">
    <property type="entry name" value="Isoprene synthase, chloroplastic"/>
    <property type="match status" value="1"/>
</dbReference>